<accession>A0ACC1N7R0</accession>
<keyword evidence="2" id="KW-1185">Reference proteome</keyword>
<reference evidence="1" key="1">
    <citation type="submission" date="2022-08" db="EMBL/GenBank/DDBJ databases">
        <title>Genome Sequence of Lecanicillium fungicola.</title>
        <authorList>
            <person name="Buettner E."/>
        </authorList>
    </citation>
    <scope>NUCLEOTIDE SEQUENCE</scope>
    <source>
        <strain evidence="1">Babe33</strain>
    </source>
</reference>
<sequence>MHTLLASMPPSTSTSYRVSTPLPVVSNPAATSASLQFVYKQWTAWSHLPGREHSHKDGGRRPWAEVLRACRAFHADLGKLAVQTKPEFLHRRMNRFREADAVAWGDKRLDQVPLLSTGEVHTRTAEPIRKLVALKRDFTALSPSQLVHGDITGNMLFDEHRKLPPGIIDLTFYWRPAAFGAAIVVADGLMWEGEGEELIEMYGTDGDSIQMLVRAVLFRTLTWAIDVPVIGEEEDREFMRIMLPRVDFNRPIEMIHKYIK</sequence>
<organism evidence="1 2">
    <name type="scientific">Zarea fungicola</name>
    <dbReference type="NCBI Taxonomy" id="93591"/>
    <lineage>
        <taxon>Eukaryota</taxon>
        <taxon>Fungi</taxon>
        <taxon>Dikarya</taxon>
        <taxon>Ascomycota</taxon>
        <taxon>Pezizomycotina</taxon>
        <taxon>Sordariomycetes</taxon>
        <taxon>Hypocreomycetidae</taxon>
        <taxon>Hypocreales</taxon>
        <taxon>Cordycipitaceae</taxon>
        <taxon>Zarea</taxon>
    </lineage>
</organism>
<protein>
    <submittedName>
        <fullName evidence="1">Uncharacterized protein</fullName>
    </submittedName>
</protein>
<proteinExistence type="predicted"/>
<name>A0ACC1N7R0_9HYPO</name>
<evidence type="ECO:0000313" key="2">
    <source>
        <dbReference type="Proteomes" id="UP001143910"/>
    </source>
</evidence>
<dbReference type="EMBL" id="JANJQO010000722">
    <property type="protein sequence ID" value="KAJ2975322.1"/>
    <property type="molecule type" value="Genomic_DNA"/>
</dbReference>
<dbReference type="Proteomes" id="UP001143910">
    <property type="component" value="Unassembled WGS sequence"/>
</dbReference>
<comment type="caution">
    <text evidence="1">The sequence shown here is derived from an EMBL/GenBank/DDBJ whole genome shotgun (WGS) entry which is preliminary data.</text>
</comment>
<gene>
    <name evidence="1" type="ORF">NQ176_g5584</name>
</gene>
<evidence type="ECO:0000313" key="1">
    <source>
        <dbReference type="EMBL" id="KAJ2975322.1"/>
    </source>
</evidence>